<proteinExistence type="predicted"/>
<reference evidence="1" key="1">
    <citation type="submission" date="2018-05" db="EMBL/GenBank/DDBJ databases">
        <authorList>
            <person name="Lanie J.A."/>
            <person name="Ng W.-L."/>
            <person name="Kazmierczak K.M."/>
            <person name="Andrzejewski T.M."/>
            <person name="Davidsen T.M."/>
            <person name="Wayne K.J."/>
            <person name="Tettelin H."/>
            <person name="Glass J.I."/>
            <person name="Rusch D."/>
            <person name="Podicherti R."/>
            <person name="Tsui H.-C.T."/>
            <person name="Winkler M.E."/>
        </authorList>
    </citation>
    <scope>NUCLEOTIDE SEQUENCE</scope>
</reference>
<sequence>MGRTHTLDFITNIPKDSVESATIFFKTDSMQYYQEFPLEGRHGHYNFKYDPDLYPGTRLQYYFVIKSKTNIHGIPINDKGELTPVNKLLIDPVQYFKQRSRLNQ</sequence>
<name>A0A381TQC4_9ZZZZ</name>
<protein>
    <submittedName>
        <fullName evidence="1">Uncharacterized protein</fullName>
    </submittedName>
</protein>
<dbReference type="EMBL" id="UINC01004948">
    <property type="protein sequence ID" value="SVA18004.1"/>
    <property type="molecule type" value="Genomic_DNA"/>
</dbReference>
<dbReference type="AlphaFoldDB" id="A0A381TQC4"/>
<organism evidence="1">
    <name type="scientific">marine metagenome</name>
    <dbReference type="NCBI Taxonomy" id="408172"/>
    <lineage>
        <taxon>unclassified sequences</taxon>
        <taxon>metagenomes</taxon>
        <taxon>ecological metagenomes</taxon>
    </lineage>
</organism>
<accession>A0A381TQC4</accession>
<evidence type="ECO:0000313" key="1">
    <source>
        <dbReference type="EMBL" id="SVA18004.1"/>
    </source>
</evidence>
<gene>
    <name evidence="1" type="ORF">METZ01_LOCUS70858</name>
</gene>